<organism evidence="2">
    <name type="scientific">Faunusvirus sp</name>
    <dbReference type="NCBI Taxonomy" id="2487766"/>
    <lineage>
        <taxon>Viruses</taxon>
        <taxon>Varidnaviria</taxon>
        <taxon>Bamfordvirae</taxon>
        <taxon>Nucleocytoviricota</taxon>
        <taxon>Megaviricetes</taxon>
        <taxon>Imitervirales</taxon>
        <taxon>Mimiviridae</taxon>
    </lineage>
</organism>
<accession>A0A3G5A1Z2</accession>
<evidence type="ECO:0000313" key="2">
    <source>
        <dbReference type="EMBL" id="AYV79509.1"/>
    </source>
</evidence>
<gene>
    <name evidence="2" type="ORF">Faunusvirus18_14</name>
</gene>
<dbReference type="EMBL" id="MK072149">
    <property type="protein sequence ID" value="AYV79509.1"/>
    <property type="molecule type" value="Genomic_DNA"/>
</dbReference>
<evidence type="ECO:0000256" key="1">
    <source>
        <dbReference type="SAM" id="Phobius"/>
    </source>
</evidence>
<keyword evidence="1" id="KW-0472">Membrane</keyword>
<name>A0A3G5A1Z2_9VIRU</name>
<keyword evidence="1" id="KW-1133">Transmembrane helix</keyword>
<feature type="transmembrane region" description="Helical" evidence="1">
    <location>
        <begin position="20"/>
        <end position="42"/>
    </location>
</feature>
<protein>
    <submittedName>
        <fullName evidence="2">Uncharacterized protein</fullName>
    </submittedName>
</protein>
<feature type="transmembrane region" description="Helical" evidence="1">
    <location>
        <begin position="138"/>
        <end position="159"/>
    </location>
</feature>
<keyword evidence="1" id="KW-0812">Transmembrane</keyword>
<sequence length="188" mass="21993">MAFKISTNINWRTMFEEHNLCRIAFVYVLSSLHWVFHLGAIFTWCLKNLTSTYVERLRYYTVFYMPIYDLVCVTTVVYALFVVRQIFSRNTYKNYQFTLYHFATFVLPTYIVTLHALYCAGYIELPLILIRCAANGPIISLAYLIEAVNIFLLIVDLVNGIRCRMSRDRNVTYGPPEHKPDANGQVMK</sequence>
<reference evidence="2" key="1">
    <citation type="submission" date="2018-10" db="EMBL/GenBank/DDBJ databases">
        <title>Hidden diversity of soil giant viruses.</title>
        <authorList>
            <person name="Schulz F."/>
            <person name="Alteio L."/>
            <person name="Goudeau D."/>
            <person name="Ryan E.M."/>
            <person name="Malmstrom R.R."/>
            <person name="Blanchard J."/>
            <person name="Woyke T."/>
        </authorList>
    </citation>
    <scope>NUCLEOTIDE SEQUENCE</scope>
    <source>
        <strain evidence="2">FNV1</strain>
    </source>
</reference>
<proteinExistence type="predicted"/>
<feature type="transmembrane region" description="Helical" evidence="1">
    <location>
        <begin position="62"/>
        <end position="87"/>
    </location>
</feature>
<feature type="transmembrane region" description="Helical" evidence="1">
    <location>
        <begin position="99"/>
        <end position="118"/>
    </location>
</feature>